<dbReference type="Pfam" id="PF00550">
    <property type="entry name" value="PP-binding"/>
    <property type="match status" value="1"/>
</dbReference>
<accession>A0ABQ4IT12</accession>
<evidence type="ECO:0000313" key="2">
    <source>
        <dbReference type="EMBL" id="GIJ21044.1"/>
    </source>
</evidence>
<organism evidence="2 3">
    <name type="scientific">Micromonospora lutea</name>
    <dbReference type="NCBI Taxonomy" id="419825"/>
    <lineage>
        <taxon>Bacteria</taxon>
        <taxon>Bacillati</taxon>
        <taxon>Actinomycetota</taxon>
        <taxon>Actinomycetes</taxon>
        <taxon>Micromonosporales</taxon>
        <taxon>Micromonosporaceae</taxon>
        <taxon>Micromonospora</taxon>
    </lineage>
</organism>
<evidence type="ECO:0000313" key="3">
    <source>
        <dbReference type="Proteomes" id="UP000643165"/>
    </source>
</evidence>
<feature type="domain" description="Carrier" evidence="1">
    <location>
        <begin position="13"/>
        <end position="93"/>
    </location>
</feature>
<dbReference type="InterPro" id="IPR036736">
    <property type="entry name" value="ACP-like_sf"/>
</dbReference>
<sequence>MTEGVRPGAADTGVDLARLTDIITRVAGAIAPQPVHRAGLDDMLVGNLGYNSLRLIELAFALEDLLAIEPMSIEDALPISTVRELTRYAQTKILANGSPLPTLEVVEEYLANI</sequence>
<proteinExistence type="predicted"/>
<reference evidence="2 3" key="1">
    <citation type="submission" date="2021-01" db="EMBL/GenBank/DDBJ databases">
        <title>Whole genome shotgun sequence of Verrucosispora lutea NBRC 106530.</title>
        <authorList>
            <person name="Komaki H."/>
            <person name="Tamura T."/>
        </authorList>
    </citation>
    <scope>NUCLEOTIDE SEQUENCE [LARGE SCALE GENOMIC DNA]</scope>
    <source>
        <strain evidence="2 3">NBRC 106530</strain>
    </source>
</reference>
<dbReference type="InterPro" id="IPR009081">
    <property type="entry name" value="PP-bd_ACP"/>
</dbReference>
<dbReference type="Proteomes" id="UP000643165">
    <property type="component" value="Unassembled WGS sequence"/>
</dbReference>
<name>A0ABQ4IT12_9ACTN</name>
<dbReference type="SUPFAM" id="SSF47336">
    <property type="entry name" value="ACP-like"/>
    <property type="match status" value="1"/>
</dbReference>
<dbReference type="EMBL" id="BOPB01000009">
    <property type="protein sequence ID" value="GIJ21044.1"/>
    <property type="molecule type" value="Genomic_DNA"/>
</dbReference>
<protein>
    <recommendedName>
        <fullName evidence="1">Carrier domain-containing protein</fullName>
    </recommendedName>
</protein>
<dbReference type="Gene3D" id="1.10.1200.10">
    <property type="entry name" value="ACP-like"/>
    <property type="match status" value="1"/>
</dbReference>
<keyword evidence="3" id="KW-1185">Reference proteome</keyword>
<gene>
    <name evidence="2" type="ORF">Vlu01_16680</name>
</gene>
<dbReference type="PROSITE" id="PS50075">
    <property type="entry name" value="CARRIER"/>
    <property type="match status" value="1"/>
</dbReference>
<dbReference type="RefSeq" id="WP_203996217.1">
    <property type="nucleotide sequence ID" value="NZ_BOPB01000009.1"/>
</dbReference>
<comment type="caution">
    <text evidence="2">The sequence shown here is derived from an EMBL/GenBank/DDBJ whole genome shotgun (WGS) entry which is preliminary data.</text>
</comment>
<evidence type="ECO:0000259" key="1">
    <source>
        <dbReference type="PROSITE" id="PS50075"/>
    </source>
</evidence>